<dbReference type="Pfam" id="PF01381">
    <property type="entry name" value="HTH_3"/>
    <property type="match status" value="1"/>
</dbReference>
<dbReference type="InterPro" id="IPR001387">
    <property type="entry name" value="Cro/C1-type_HTH"/>
</dbReference>
<comment type="caution">
    <text evidence="2">The sequence shown here is derived from an EMBL/GenBank/DDBJ whole genome shotgun (WGS) entry which is preliminary data.</text>
</comment>
<dbReference type="CDD" id="cd00093">
    <property type="entry name" value="HTH_XRE"/>
    <property type="match status" value="1"/>
</dbReference>
<dbReference type="InterPro" id="IPR010982">
    <property type="entry name" value="Lambda_DNA-bd_dom_sf"/>
</dbReference>
<dbReference type="SMART" id="SM00530">
    <property type="entry name" value="HTH_XRE"/>
    <property type="match status" value="1"/>
</dbReference>
<name>A0A9W6GPF2_9FUSO</name>
<evidence type="ECO:0000259" key="1">
    <source>
        <dbReference type="PROSITE" id="PS50943"/>
    </source>
</evidence>
<dbReference type="PROSITE" id="PS50943">
    <property type="entry name" value="HTH_CROC1"/>
    <property type="match status" value="1"/>
</dbReference>
<dbReference type="EMBL" id="BSDY01000023">
    <property type="protein sequence ID" value="GLI57750.1"/>
    <property type="molecule type" value="Genomic_DNA"/>
</dbReference>
<dbReference type="SUPFAM" id="SSF47413">
    <property type="entry name" value="lambda repressor-like DNA-binding domains"/>
    <property type="match status" value="1"/>
</dbReference>
<dbReference type="Gene3D" id="1.10.260.40">
    <property type="entry name" value="lambda repressor-like DNA-binding domains"/>
    <property type="match status" value="1"/>
</dbReference>
<dbReference type="AlphaFoldDB" id="A0A9W6GPF2"/>
<dbReference type="GO" id="GO:0003677">
    <property type="term" value="F:DNA binding"/>
    <property type="evidence" value="ECO:0007669"/>
    <property type="project" value="InterPro"/>
</dbReference>
<dbReference type="RefSeq" id="WP_281837426.1">
    <property type="nucleotide sequence ID" value="NZ_BSDY01000023.1"/>
</dbReference>
<keyword evidence="3" id="KW-1185">Reference proteome</keyword>
<gene>
    <name evidence="2" type="ORF">PM10SUCC1_32640</name>
</gene>
<evidence type="ECO:0000313" key="2">
    <source>
        <dbReference type="EMBL" id="GLI57750.1"/>
    </source>
</evidence>
<proteinExistence type="predicted"/>
<feature type="domain" description="HTH cro/C1-type" evidence="1">
    <location>
        <begin position="11"/>
        <end position="65"/>
    </location>
</feature>
<evidence type="ECO:0000313" key="3">
    <source>
        <dbReference type="Proteomes" id="UP001144471"/>
    </source>
</evidence>
<organism evidence="2 3">
    <name type="scientific">Propionigenium maris DSM 9537</name>
    <dbReference type="NCBI Taxonomy" id="1123000"/>
    <lineage>
        <taxon>Bacteria</taxon>
        <taxon>Fusobacteriati</taxon>
        <taxon>Fusobacteriota</taxon>
        <taxon>Fusobacteriia</taxon>
        <taxon>Fusobacteriales</taxon>
        <taxon>Fusobacteriaceae</taxon>
        <taxon>Propionigenium</taxon>
    </lineage>
</organism>
<protein>
    <recommendedName>
        <fullName evidence="1">HTH cro/C1-type domain-containing protein</fullName>
    </recommendedName>
</protein>
<reference evidence="2" key="1">
    <citation type="submission" date="2022-12" db="EMBL/GenBank/DDBJ databases">
        <title>Reference genome sequencing for broad-spectrum identification of bacterial and archaeal isolates by mass spectrometry.</title>
        <authorList>
            <person name="Sekiguchi Y."/>
            <person name="Tourlousse D.M."/>
        </authorList>
    </citation>
    <scope>NUCLEOTIDE SEQUENCE</scope>
    <source>
        <strain evidence="2">10succ1</strain>
    </source>
</reference>
<accession>A0A9W6GPF2</accession>
<sequence>MDKIRTTGEIIIEYLERNGKTQKQIAEECGKSQPFINKIVKNKTNPPEDFLSYFTEKYNVTDQDLSDIYSYEEYRKISPDWKRKIFDLMEENKKLQEQVDELKDLERFKEAFTMIALENFGKKKEK</sequence>
<dbReference type="Proteomes" id="UP001144471">
    <property type="component" value="Unassembled WGS sequence"/>
</dbReference>